<organism evidence="1 2">
    <name type="scientific">Arabidopsis arenosa</name>
    <name type="common">Sand rock-cress</name>
    <name type="synonym">Cardaminopsis arenosa</name>
    <dbReference type="NCBI Taxonomy" id="38785"/>
    <lineage>
        <taxon>Eukaryota</taxon>
        <taxon>Viridiplantae</taxon>
        <taxon>Streptophyta</taxon>
        <taxon>Embryophyta</taxon>
        <taxon>Tracheophyta</taxon>
        <taxon>Spermatophyta</taxon>
        <taxon>Magnoliopsida</taxon>
        <taxon>eudicotyledons</taxon>
        <taxon>Gunneridae</taxon>
        <taxon>Pentapetalae</taxon>
        <taxon>rosids</taxon>
        <taxon>malvids</taxon>
        <taxon>Brassicales</taxon>
        <taxon>Brassicaceae</taxon>
        <taxon>Camelineae</taxon>
        <taxon>Arabidopsis</taxon>
    </lineage>
</organism>
<evidence type="ECO:0000313" key="2">
    <source>
        <dbReference type="Proteomes" id="UP000682877"/>
    </source>
</evidence>
<reference evidence="1" key="1">
    <citation type="submission" date="2021-01" db="EMBL/GenBank/DDBJ databases">
        <authorList>
            <person name="Bezrukov I."/>
        </authorList>
    </citation>
    <scope>NUCLEOTIDE SEQUENCE</scope>
</reference>
<dbReference type="EMBL" id="LR999455">
    <property type="protein sequence ID" value="CAE6075525.1"/>
    <property type="molecule type" value="Genomic_DNA"/>
</dbReference>
<dbReference type="AlphaFoldDB" id="A0A8S2AHZ1"/>
<dbReference type="Proteomes" id="UP000682877">
    <property type="component" value="Chromosome 5"/>
</dbReference>
<proteinExistence type="predicted"/>
<keyword evidence="2" id="KW-1185">Reference proteome</keyword>
<accession>A0A8S2AHZ1</accession>
<name>A0A8S2AHZ1_ARAAE</name>
<protein>
    <submittedName>
        <fullName evidence="1">Uncharacterized protein</fullName>
    </submittedName>
</protein>
<sequence length="63" mass="7237">MYEVTVARKIDVVEKWIGAMECVHAKKLIRNKLLVGITVQWKIVAFANLLEICVWSKVLIIVL</sequence>
<evidence type="ECO:0000313" key="1">
    <source>
        <dbReference type="EMBL" id="CAE6075525.1"/>
    </source>
</evidence>
<gene>
    <name evidence="1" type="ORF">AARE701A_LOCUS12888</name>
</gene>